<gene>
    <name evidence="9" type="ORF">LV92_02345</name>
</gene>
<dbReference type="PRINTS" id="PR00344">
    <property type="entry name" value="BCTRLSENSOR"/>
</dbReference>
<dbReference type="InterPro" id="IPR036890">
    <property type="entry name" value="HATPase_C_sf"/>
</dbReference>
<keyword evidence="3" id="KW-0597">Phosphoprotein</keyword>
<sequence length="1011" mass="116531">MPKNNITALKKTFNDLLKKENDFFNFAGDSLVDGLWCWNLLHPERGYINGKFSQLLGCTSSSNIAIEIDFLSLVHVEDLDRMQSSCQSLLTNSCKKPLNIDIRLKHEDGHYIWLNLRGNIVADESPDFQVLIGAALCIHKYIESEKQLKVNKNYYKNVIKGANIGVWEGNLVTGMVKCNERWADIVGYTLSELQPLTRADFMRLVHPEDVDQINGTLEKHVRAKGIYEIEFRMLHKMGHWVWVLSRGEVTQYRLNGLPEIVSGIHYDITGRKTNEILLKKYKNLFERSSEAAKIGYWEVDQEERTIFWSKVARQIHGVSEEFSPTLEKGLDSYLEGKHRDRLKLIVDKALLAPMEFDEQLQLKTQDGHIKWVRVIGVSEHRGNARAKLYGLIQDIDEIKKVQLEIRFREEQFRQTFNHSAIGMALINNENKLLRANKSFCQIFGYDEVELRVMDLVNIAHQDDLKVNRKYIEELFHGIHKFIKLEHRFIHKNGSVIWANISMSAIHNDKGDVIHFVSQVQDITDRKHNELLLAHNADIMQRINEAVRIGIWELDLADKTVYWSPTIKKMVGVAEDYVPTLEEVYPFFLEGEHREIIIESLRLAMDEGKGFDRELKVVTKTNKVFWSRTIAIPEVVNGECVRLYGFFQDIDEATRTTRELAIKEEELRQTFEHAAIGMIVIDLNGRLRKANPKICEILGYGEKEILEKTVLDFVHPEDAETARVQFERTIATHVGFKMEKRCRHRNGSYIWIYEAVAAVKNDKGELMHFVAQIQDISDKKQLTENLTEHNNRLINFAHIVSHNLRSHTSNISMLLDLALQEDPNMVKNEYYRKIKLVSDNMNETIHQLSEIVEINSKVSSTLTSQNLLKSVQKSIKTVDPIIKKNNAKIHLKVETDINVLAVHAYMESIILNLITNAIKYRSPERLPELKITGGIKGEYAFLSFEDNGLGIDLDRHGSKLFGMYKTFHSHAEARGIGLFISKNQIEAMGGKIEVESEINKGTKFTAYFRIVL</sequence>
<evidence type="ECO:0000259" key="7">
    <source>
        <dbReference type="PROSITE" id="PS50112"/>
    </source>
</evidence>
<reference evidence="9 10" key="1">
    <citation type="submission" date="2018-06" db="EMBL/GenBank/DDBJ databases">
        <title>Genomic Encyclopedia of Archaeal and Bacterial Type Strains, Phase II (KMG-II): from individual species to whole genera.</title>
        <authorList>
            <person name="Goeker M."/>
        </authorList>
    </citation>
    <scope>NUCLEOTIDE SEQUENCE [LARGE SCALE GENOMIC DNA]</scope>
    <source>
        <strain evidence="9 10">DSM 23522</strain>
    </source>
</reference>
<accession>A0A327RBW9</accession>
<dbReference type="SUPFAM" id="SSF55785">
    <property type="entry name" value="PYP-like sensor domain (PAS domain)"/>
    <property type="match status" value="6"/>
</dbReference>
<dbReference type="InterPro" id="IPR013655">
    <property type="entry name" value="PAS_fold_3"/>
</dbReference>
<keyword evidence="5" id="KW-0418">Kinase</keyword>
<dbReference type="Pfam" id="PF13426">
    <property type="entry name" value="PAS_9"/>
    <property type="match status" value="1"/>
</dbReference>
<name>A0A327RBW9_9FLAO</name>
<dbReference type="InterPro" id="IPR001610">
    <property type="entry name" value="PAC"/>
</dbReference>
<dbReference type="Proteomes" id="UP000249696">
    <property type="component" value="Unassembled WGS sequence"/>
</dbReference>
<dbReference type="Gene3D" id="3.30.565.10">
    <property type="entry name" value="Histidine kinase-like ATPase, C-terminal domain"/>
    <property type="match status" value="1"/>
</dbReference>
<dbReference type="Gene3D" id="3.30.450.20">
    <property type="entry name" value="PAS domain"/>
    <property type="match status" value="6"/>
</dbReference>
<protein>
    <recommendedName>
        <fullName evidence="2">histidine kinase</fullName>
        <ecNumber evidence="2">2.7.13.3</ecNumber>
    </recommendedName>
</protein>
<dbReference type="RefSeq" id="WP_170126310.1">
    <property type="nucleotide sequence ID" value="NZ_QLLN01000004.1"/>
</dbReference>
<evidence type="ECO:0000256" key="4">
    <source>
        <dbReference type="ARBA" id="ARBA00022679"/>
    </source>
</evidence>
<dbReference type="SMART" id="SM00086">
    <property type="entry name" value="PAC"/>
    <property type="match status" value="6"/>
</dbReference>
<evidence type="ECO:0000259" key="6">
    <source>
        <dbReference type="PROSITE" id="PS50109"/>
    </source>
</evidence>
<evidence type="ECO:0000256" key="2">
    <source>
        <dbReference type="ARBA" id="ARBA00012438"/>
    </source>
</evidence>
<dbReference type="InterPro" id="IPR005467">
    <property type="entry name" value="His_kinase_dom"/>
</dbReference>
<evidence type="ECO:0000256" key="5">
    <source>
        <dbReference type="ARBA" id="ARBA00022777"/>
    </source>
</evidence>
<feature type="domain" description="PAS" evidence="7">
    <location>
        <begin position="151"/>
        <end position="224"/>
    </location>
</feature>
<feature type="domain" description="PAS" evidence="7">
    <location>
        <begin position="408"/>
        <end position="478"/>
    </location>
</feature>
<feature type="domain" description="PAC" evidence="8">
    <location>
        <begin position="227"/>
        <end position="280"/>
    </location>
</feature>
<dbReference type="SMART" id="SM00091">
    <property type="entry name" value="PAS"/>
    <property type="match status" value="6"/>
</dbReference>
<feature type="domain" description="PAS" evidence="7">
    <location>
        <begin position="535"/>
        <end position="607"/>
    </location>
</feature>
<dbReference type="SMART" id="SM00387">
    <property type="entry name" value="HATPase_c"/>
    <property type="match status" value="1"/>
</dbReference>
<keyword evidence="10" id="KW-1185">Reference proteome</keyword>
<feature type="domain" description="PAC" evidence="8">
    <location>
        <begin position="98"/>
        <end position="150"/>
    </location>
</feature>
<dbReference type="Pfam" id="PF02518">
    <property type="entry name" value="HATPase_c"/>
    <property type="match status" value="1"/>
</dbReference>
<evidence type="ECO:0000313" key="9">
    <source>
        <dbReference type="EMBL" id="RAJ11417.1"/>
    </source>
</evidence>
<dbReference type="EC" id="2.7.13.3" evidence="2"/>
<dbReference type="SUPFAM" id="SSF55874">
    <property type="entry name" value="ATPase domain of HSP90 chaperone/DNA topoisomerase II/histidine kinase"/>
    <property type="match status" value="1"/>
</dbReference>
<dbReference type="PROSITE" id="PS50109">
    <property type="entry name" value="HIS_KIN"/>
    <property type="match status" value="1"/>
</dbReference>
<feature type="domain" description="PAC" evidence="8">
    <location>
        <begin position="735"/>
        <end position="787"/>
    </location>
</feature>
<dbReference type="AlphaFoldDB" id="A0A327RBW9"/>
<comment type="catalytic activity">
    <reaction evidence="1">
        <text>ATP + protein L-histidine = ADP + protein N-phospho-L-histidine.</text>
        <dbReference type="EC" id="2.7.13.3"/>
    </reaction>
</comment>
<feature type="domain" description="PAC" evidence="8">
    <location>
        <begin position="482"/>
        <end position="534"/>
    </location>
</feature>
<dbReference type="InterPro" id="IPR003594">
    <property type="entry name" value="HATPase_dom"/>
</dbReference>
<dbReference type="EMBL" id="QLLN01000004">
    <property type="protein sequence ID" value="RAJ11417.1"/>
    <property type="molecule type" value="Genomic_DNA"/>
</dbReference>
<dbReference type="InterPro" id="IPR000014">
    <property type="entry name" value="PAS"/>
</dbReference>
<dbReference type="InterPro" id="IPR000700">
    <property type="entry name" value="PAS-assoc_C"/>
</dbReference>
<proteinExistence type="predicted"/>
<dbReference type="PROSITE" id="PS50113">
    <property type="entry name" value="PAC"/>
    <property type="match status" value="4"/>
</dbReference>
<dbReference type="GO" id="GO:0004673">
    <property type="term" value="F:protein histidine kinase activity"/>
    <property type="evidence" value="ECO:0007669"/>
    <property type="project" value="UniProtKB-EC"/>
</dbReference>
<dbReference type="InterPro" id="IPR052162">
    <property type="entry name" value="Sensor_kinase/Photoreceptor"/>
</dbReference>
<dbReference type="PANTHER" id="PTHR43304:SF1">
    <property type="entry name" value="PAC DOMAIN-CONTAINING PROTEIN"/>
    <property type="match status" value="1"/>
</dbReference>
<dbReference type="Pfam" id="PF08447">
    <property type="entry name" value="PAS_3"/>
    <property type="match status" value="3"/>
</dbReference>
<evidence type="ECO:0000259" key="8">
    <source>
        <dbReference type="PROSITE" id="PS50113"/>
    </source>
</evidence>
<keyword evidence="4" id="KW-0808">Transferase</keyword>
<dbReference type="InterPro" id="IPR035965">
    <property type="entry name" value="PAS-like_dom_sf"/>
</dbReference>
<dbReference type="CDD" id="cd00130">
    <property type="entry name" value="PAS"/>
    <property type="match status" value="6"/>
</dbReference>
<dbReference type="InterPro" id="IPR004358">
    <property type="entry name" value="Sig_transdc_His_kin-like_C"/>
</dbReference>
<dbReference type="PROSITE" id="PS50112">
    <property type="entry name" value="PAS"/>
    <property type="match status" value="4"/>
</dbReference>
<evidence type="ECO:0000313" key="10">
    <source>
        <dbReference type="Proteomes" id="UP000249696"/>
    </source>
</evidence>
<dbReference type="NCBIfam" id="TIGR00229">
    <property type="entry name" value="sensory_box"/>
    <property type="match status" value="4"/>
</dbReference>
<feature type="domain" description="PAS" evidence="7">
    <location>
        <begin position="662"/>
        <end position="732"/>
    </location>
</feature>
<dbReference type="PANTHER" id="PTHR43304">
    <property type="entry name" value="PHYTOCHROME-LIKE PROTEIN CPH1"/>
    <property type="match status" value="1"/>
</dbReference>
<feature type="domain" description="Histidine kinase" evidence="6">
    <location>
        <begin position="798"/>
        <end position="1011"/>
    </location>
</feature>
<evidence type="ECO:0000256" key="1">
    <source>
        <dbReference type="ARBA" id="ARBA00000085"/>
    </source>
</evidence>
<organism evidence="9 10">
    <name type="scientific">Arenibacter echinorum</name>
    <dbReference type="NCBI Taxonomy" id="440515"/>
    <lineage>
        <taxon>Bacteria</taxon>
        <taxon>Pseudomonadati</taxon>
        <taxon>Bacteroidota</taxon>
        <taxon>Flavobacteriia</taxon>
        <taxon>Flavobacteriales</taxon>
        <taxon>Flavobacteriaceae</taxon>
        <taxon>Arenibacter</taxon>
    </lineage>
</organism>
<evidence type="ECO:0000256" key="3">
    <source>
        <dbReference type="ARBA" id="ARBA00022553"/>
    </source>
</evidence>
<comment type="caution">
    <text evidence="9">The sequence shown here is derived from an EMBL/GenBank/DDBJ whole genome shotgun (WGS) entry which is preliminary data.</text>
</comment>